<protein>
    <submittedName>
        <fullName evidence="1">Uncharacterized protein</fullName>
    </submittedName>
</protein>
<accession>A0ABT5LFW5</accession>
<name>A0ABT5LFW5_9GAMM</name>
<organism evidence="1 2">
    <name type="scientific">Xenorhabdus yunnanensis</name>
    <dbReference type="NCBI Taxonomy" id="3025878"/>
    <lineage>
        <taxon>Bacteria</taxon>
        <taxon>Pseudomonadati</taxon>
        <taxon>Pseudomonadota</taxon>
        <taxon>Gammaproteobacteria</taxon>
        <taxon>Enterobacterales</taxon>
        <taxon>Morganellaceae</taxon>
        <taxon>Xenorhabdus</taxon>
    </lineage>
</organism>
<gene>
    <name evidence="1" type="ORF">PSI23_11965</name>
</gene>
<evidence type="ECO:0000313" key="1">
    <source>
        <dbReference type="EMBL" id="MDC9589997.1"/>
    </source>
</evidence>
<sequence>MAFVIHPSTTGKAIASQKRPCLCKPLSSERSFPFIKKIKKQLKKKKLIKYEIKAKMKKMAHHREPFFINKKI</sequence>
<dbReference type="RefSeq" id="WP_273555308.1">
    <property type="nucleotide sequence ID" value="NZ_JAQRFI010000025.1"/>
</dbReference>
<dbReference type="Proteomes" id="UP001217178">
    <property type="component" value="Unassembled WGS sequence"/>
</dbReference>
<evidence type="ECO:0000313" key="2">
    <source>
        <dbReference type="Proteomes" id="UP001217178"/>
    </source>
</evidence>
<reference evidence="1 2" key="1">
    <citation type="submission" date="2023-02" db="EMBL/GenBank/DDBJ databases">
        <title>Entomopathogenic bacteria.</title>
        <authorList>
            <person name="Machado R.A."/>
        </authorList>
    </citation>
    <scope>NUCLEOTIDE SEQUENCE [LARGE SCALE GENOMIC DNA]</scope>
    <source>
        <strain evidence="1 2">XENO-10</strain>
    </source>
</reference>
<proteinExistence type="predicted"/>
<comment type="caution">
    <text evidence="1">The sequence shown here is derived from an EMBL/GenBank/DDBJ whole genome shotgun (WGS) entry which is preliminary data.</text>
</comment>
<dbReference type="EMBL" id="JAQRFI010000025">
    <property type="protein sequence ID" value="MDC9589997.1"/>
    <property type="molecule type" value="Genomic_DNA"/>
</dbReference>
<keyword evidence="2" id="KW-1185">Reference proteome</keyword>